<dbReference type="Gene3D" id="1.20.58.340">
    <property type="entry name" value="Magnesium transport protein CorA, transmembrane region"/>
    <property type="match status" value="2"/>
</dbReference>
<organism evidence="15 16">
    <name type="scientific">Pseudohoeflea suaedae</name>
    <dbReference type="NCBI Taxonomy" id="877384"/>
    <lineage>
        <taxon>Bacteria</taxon>
        <taxon>Pseudomonadati</taxon>
        <taxon>Pseudomonadota</taxon>
        <taxon>Alphaproteobacteria</taxon>
        <taxon>Hyphomicrobiales</taxon>
        <taxon>Rhizobiaceae</taxon>
        <taxon>Pseudohoeflea</taxon>
    </lineage>
</organism>
<feature type="coiled-coil region" evidence="13">
    <location>
        <begin position="216"/>
        <end position="243"/>
    </location>
</feature>
<keyword evidence="13" id="KW-0175">Coiled coil</keyword>
<comment type="catalytic activity">
    <reaction evidence="12">
        <text>Mg(2+)(in) = Mg(2+)(out)</text>
        <dbReference type="Rhea" id="RHEA:29827"/>
        <dbReference type="ChEBI" id="CHEBI:18420"/>
    </reaction>
</comment>
<keyword evidence="16" id="KW-1185">Reference proteome</keyword>
<evidence type="ECO:0000256" key="1">
    <source>
        <dbReference type="ARBA" id="ARBA00004429"/>
    </source>
</evidence>
<dbReference type="InterPro" id="IPR045863">
    <property type="entry name" value="CorA_TM1_TM2"/>
</dbReference>
<evidence type="ECO:0000256" key="5">
    <source>
        <dbReference type="ARBA" id="ARBA00022475"/>
    </source>
</evidence>
<evidence type="ECO:0000256" key="6">
    <source>
        <dbReference type="ARBA" id="ARBA00022519"/>
    </source>
</evidence>
<evidence type="ECO:0000256" key="14">
    <source>
        <dbReference type="SAM" id="Phobius"/>
    </source>
</evidence>
<name>A0A4R5PHD3_9HYPH</name>
<evidence type="ECO:0000313" key="16">
    <source>
        <dbReference type="Proteomes" id="UP000295131"/>
    </source>
</evidence>
<dbReference type="GO" id="GO:0015095">
    <property type="term" value="F:magnesium ion transmembrane transporter activity"/>
    <property type="evidence" value="ECO:0007669"/>
    <property type="project" value="TreeGrafter"/>
</dbReference>
<evidence type="ECO:0000256" key="7">
    <source>
        <dbReference type="ARBA" id="ARBA00022692"/>
    </source>
</evidence>
<evidence type="ECO:0000256" key="9">
    <source>
        <dbReference type="ARBA" id="ARBA00022989"/>
    </source>
</evidence>
<sequence>MPSLSQSSHWRPGPIISPPRCRCRRTMPSTRCGRQRITSMLFIYDKTGAAIDLPGDGQLHRIADIGWYDLFNPTDEESAAVEAATGIDLPSRDELSDIEPSSRLYIENDALFLTASLVYRVDSQIAGLADTGFILSRDSLITVRHAEPRAFKIFTTNMRRTCDFKGGGDILASLLETIVDRTAEVLENASRAVDDMTTSVFLVETQNRPDRATRDLEAQLVEIAALQRLVAKARESLNSLSRVTAYMASQPQFASVRANKEKCKSVNRDIKSLSEHAGFIAGNITFLLDACLGLISVQQNNVMKIFSVMAVLIMPATLIGSIYGMNFARIPELHWAYGYPMALGAMLLSGIVPYLWFRRKGWW</sequence>
<reference evidence="15 16" key="1">
    <citation type="journal article" date="2013" name="Int. J. Syst. Evol. Microbiol.">
        <title>Hoeflea suaedae sp. nov., an endophytic bacterium isolated from the root of the halophyte Suaeda maritima.</title>
        <authorList>
            <person name="Chung E.J."/>
            <person name="Park J.A."/>
            <person name="Pramanik P."/>
            <person name="Bibi F."/>
            <person name="Jeon C.O."/>
            <person name="Chung Y.R."/>
        </authorList>
    </citation>
    <scope>NUCLEOTIDE SEQUENCE [LARGE SCALE GENOMIC DNA]</scope>
    <source>
        <strain evidence="15 16">YC6898</strain>
    </source>
</reference>
<evidence type="ECO:0000256" key="4">
    <source>
        <dbReference type="ARBA" id="ARBA00022448"/>
    </source>
</evidence>
<dbReference type="Pfam" id="PF01544">
    <property type="entry name" value="CorA"/>
    <property type="match status" value="1"/>
</dbReference>
<dbReference type="Proteomes" id="UP000295131">
    <property type="component" value="Unassembled WGS sequence"/>
</dbReference>
<evidence type="ECO:0000313" key="15">
    <source>
        <dbReference type="EMBL" id="TDH34222.1"/>
    </source>
</evidence>
<dbReference type="SUPFAM" id="SSF144083">
    <property type="entry name" value="Magnesium transport protein CorA, transmembrane region"/>
    <property type="match status" value="1"/>
</dbReference>
<keyword evidence="6" id="KW-0997">Cell inner membrane</keyword>
<keyword evidence="5" id="KW-1003">Cell membrane</keyword>
<comment type="similarity">
    <text evidence="2">Belongs to the CorA metal ion transporter (MIT) (TC 1.A.35) family.</text>
</comment>
<dbReference type="GO" id="GO:0015099">
    <property type="term" value="F:nickel cation transmembrane transporter activity"/>
    <property type="evidence" value="ECO:0007669"/>
    <property type="project" value="TreeGrafter"/>
</dbReference>
<evidence type="ECO:0000256" key="10">
    <source>
        <dbReference type="ARBA" id="ARBA00023065"/>
    </source>
</evidence>
<evidence type="ECO:0000256" key="13">
    <source>
        <dbReference type="SAM" id="Coils"/>
    </source>
</evidence>
<evidence type="ECO:0000256" key="12">
    <source>
        <dbReference type="ARBA" id="ARBA00034269"/>
    </source>
</evidence>
<keyword evidence="7 14" id="KW-0812">Transmembrane</keyword>
<dbReference type="GO" id="GO:0015087">
    <property type="term" value="F:cobalt ion transmembrane transporter activity"/>
    <property type="evidence" value="ECO:0007669"/>
    <property type="project" value="TreeGrafter"/>
</dbReference>
<evidence type="ECO:0000256" key="11">
    <source>
        <dbReference type="ARBA" id="ARBA00023136"/>
    </source>
</evidence>
<protein>
    <recommendedName>
        <fullName evidence="3">Magnesium transport protein CorA</fullName>
    </recommendedName>
</protein>
<dbReference type="InterPro" id="IPR002523">
    <property type="entry name" value="MgTranspt_CorA/ZnTranspt_ZntB"/>
</dbReference>
<proteinExistence type="inferred from homology"/>
<keyword evidence="4" id="KW-0813">Transport</keyword>
<keyword evidence="11 14" id="KW-0472">Membrane</keyword>
<feature type="transmembrane region" description="Helical" evidence="14">
    <location>
        <begin position="305"/>
        <end position="325"/>
    </location>
</feature>
<comment type="caution">
    <text evidence="15">The sequence shown here is derived from an EMBL/GenBank/DDBJ whole genome shotgun (WGS) entry which is preliminary data.</text>
</comment>
<feature type="transmembrane region" description="Helical" evidence="14">
    <location>
        <begin position="277"/>
        <end position="298"/>
    </location>
</feature>
<evidence type="ECO:0000256" key="2">
    <source>
        <dbReference type="ARBA" id="ARBA00009765"/>
    </source>
</evidence>
<comment type="subcellular location">
    <subcellularLocation>
        <location evidence="1">Cell inner membrane</location>
        <topology evidence="1">Multi-pass membrane protein</topology>
    </subcellularLocation>
</comment>
<dbReference type="PANTHER" id="PTHR47685">
    <property type="entry name" value="MAGNESIUM TRANSPORT PROTEIN CORA"/>
    <property type="match status" value="1"/>
</dbReference>
<dbReference type="InterPro" id="IPR045861">
    <property type="entry name" value="CorA_cytoplasmic_dom"/>
</dbReference>
<keyword evidence="8" id="KW-0460">Magnesium</keyword>
<dbReference type="FunFam" id="1.20.58.340:FF:000001">
    <property type="entry name" value="Magnesium transport protein CorA"/>
    <property type="match status" value="1"/>
</dbReference>
<dbReference type="CDD" id="cd12837">
    <property type="entry name" value="EcCorA-like_u1"/>
    <property type="match status" value="1"/>
</dbReference>
<accession>A0A4R5PHD3</accession>
<dbReference type="Gene3D" id="3.30.460.20">
    <property type="entry name" value="CorA soluble domain-like"/>
    <property type="match status" value="1"/>
</dbReference>
<evidence type="ECO:0000256" key="3">
    <source>
        <dbReference type="ARBA" id="ARBA00019439"/>
    </source>
</evidence>
<dbReference type="GO" id="GO:0005886">
    <property type="term" value="C:plasma membrane"/>
    <property type="evidence" value="ECO:0007669"/>
    <property type="project" value="UniProtKB-SubCell"/>
</dbReference>
<gene>
    <name evidence="15" type="ORF">E2A64_16220</name>
</gene>
<dbReference type="InterPro" id="IPR050829">
    <property type="entry name" value="CorA_MIT"/>
</dbReference>
<keyword evidence="10" id="KW-0406">Ion transport</keyword>
<dbReference type="AlphaFoldDB" id="A0A4R5PHD3"/>
<feature type="transmembrane region" description="Helical" evidence="14">
    <location>
        <begin position="337"/>
        <end position="357"/>
    </location>
</feature>
<evidence type="ECO:0000256" key="8">
    <source>
        <dbReference type="ARBA" id="ARBA00022842"/>
    </source>
</evidence>
<keyword evidence="9 14" id="KW-1133">Transmembrane helix</keyword>
<dbReference type="PANTHER" id="PTHR47685:SF1">
    <property type="entry name" value="MAGNESIUM TRANSPORT PROTEIN CORA"/>
    <property type="match status" value="1"/>
</dbReference>
<dbReference type="SUPFAM" id="SSF143865">
    <property type="entry name" value="CorA soluble domain-like"/>
    <property type="match status" value="1"/>
</dbReference>
<dbReference type="EMBL" id="SMSI01000004">
    <property type="protein sequence ID" value="TDH34222.1"/>
    <property type="molecule type" value="Genomic_DNA"/>
</dbReference>